<sequence>DITVTVRVKVPSVVPGLDDWWAERSTTMPNEKSRIGS</sequence>
<accession>A0A6G3X9H5</accession>
<organism evidence="1">
    <name type="scientific">Streptomyces sp. SID7499</name>
    <dbReference type="NCBI Taxonomy" id="2706086"/>
    <lineage>
        <taxon>Bacteria</taxon>
        <taxon>Bacillati</taxon>
        <taxon>Actinomycetota</taxon>
        <taxon>Actinomycetes</taxon>
        <taxon>Kitasatosporales</taxon>
        <taxon>Streptomycetaceae</taxon>
        <taxon>Streptomyces</taxon>
    </lineage>
</organism>
<reference evidence="1" key="1">
    <citation type="submission" date="2020-01" db="EMBL/GenBank/DDBJ databases">
        <title>Insect and environment-associated Actinomycetes.</title>
        <authorList>
            <person name="Currrie C."/>
            <person name="Chevrette M."/>
            <person name="Carlson C."/>
            <person name="Stubbendieck R."/>
            <person name="Wendt-Pienkowski E."/>
        </authorList>
    </citation>
    <scope>NUCLEOTIDE SEQUENCE</scope>
    <source>
        <strain evidence="1">SID7499</strain>
    </source>
</reference>
<feature type="non-terminal residue" evidence="1">
    <location>
        <position position="1"/>
    </location>
</feature>
<proteinExistence type="predicted"/>
<protein>
    <submittedName>
        <fullName evidence="1">Pilus assembly protein</fullName>
    </submittedName>
</protein>
<gene>
    <name evidence="1" type="ORF">G3M58_49395</name>
</gene>
<dbReference type="EMBL" id="JAAGMN010005061">
    <property type="protein sequence ID" value="NEE14469.1"/>
    <property type="molecule type" value="Genomic_DNA"/>
</dbReference>
<comment type="caution">
    <text evidence="1">The sequence shown here is derived from an EMBL/GenBank/DDBJ whole genome shotgun (WGS) entry which is preliminary data.</text>
</comment>
<dbReference type="AlphaFoldDB" id="A0A6G3X9H5"/>
<name>A0A6G3X9H5_9ACTN</name>
<evidence type="ECO:0000313" key="1">
    <source>
        <dbReference type="EMBL" id="NEE14469.1"/>
    </source>
</evidence>